<dbReference type="InterPro" id="IPR000847">
    <property type="entry name" value="LysR_HTH_N"/>
</dbReference>
<feature type="domain" description="HTH lysR-type" evidence="5">
    <location>
        <begin position="7"/>
        <end position="64"/>
    </location>
</feature>
<evidence type="ECO:0000256" key="4">
    <source>
        <dbReference type="ARBA" id="ARBA00023163"/>
    </source>
</evidence>
<gene>
    <name evidence="6" type="ORF">DD666_14225</name>
</gene>
<dbReference type="Pfam" id="PF03466">
    <property type="entry name" value="LysR_substrate"/>
    <property type="match status" value="1"/>
</dbReference>
<reference evidence="6 7" key="1">
    <citation type="journal article" date="2018" name="Nat. Biotechnol.">
        <title>A standardized bacterial taxonomy based on genome phylogeny substantially revises the tree of life.</title>
        <authorList>
            <person name="Parks D.H."/>
            <person name="Chuvochina M."/>
            <person name="Waite D.W."/>
            <person name="Rinke C."/>
            <person name="Skarshewski A."/>
            <person name="Chaumeil P.A."/>
            <person name="Hugenholtz P."/>
        </authorList>
    </citation>
    <scope>NUCLEOTIDE SEQUENCE [LARGE SCALE GENOMIC DNA]</scope>
    <source>
        <strain evidence="6">UBA10707</strain>
    </source>
</reference>
<dbReference type="GO" id="GO:0006351">
    <property type="term" value="P:DNA-templated transcription"/>
    <property type="evidence" value="ECO:0007669"/>
    <property type="project" value="TreeGrafter"/>
</dbReference>
<dbReference type="PANTHER" id="PTHR30537:SF74">
    <property type="entry name" value="HTH-TYPE TRANSCRIPTIONAL REGULATOR TRPI"/>
    <property type="match status" value="1"/>
</dbReference>
<dbReference type="SUPFAM" id="SSF46785">
    <property type="entry name" value="Winged helix' DNA-binding domain"/>
    <property type="match status" value="1"/>
</dbReference>
<dbReference type="SUPFAM" id="SSF53850">
    <property type="entry name" value="Periplasmic binding protein-like II"/>
    <property type="match status" value="1"/>
</dbReference>
<dbReference type="CDD" id="cd08432">
    <property type="entry name" value="PBP2_GcdR_TrpI_HvrB_AmpR_like"/>
    <property type="match status" value="1"/>
</dbReference>
<accession>A0A356LJ19</accession>
<keyword evidence="4" id="KW-0804">Transcription</keyword>
<dbReference type="Gene3D" id="1.10.10.10">
    <property type="entry name" value="Winged helix-like DNA-binding domain superfamily/Winged helix DNA-binding domain"/>
    <property type="match status" value="1"/>
</dbReference>
<comment type="caution">
    <text evidence="6">The sequence shown here is derived from an EMBL/GenBank/DDBJ whole genome shotgun (WGS) entry which is preliminary data.</text>
</comment>
<evidence type="ECO:0000256" key="3">
    <source>
        <dbReference type="ARBA" id="ARBA00023125"/>
    </source>
</evidence>
<organism evidence="6 7">
    <name type="scientific">Advenella kashmirensis</name>
    <dbReference type="NCBI Taxonomy" id="310575"/>
    <lineage>
        <taxon>Bacteria</taxon>
        <taxon>Pseudomonadati</taxon>
        <taxon>Pseudomonadota</taxon>
        <taxon>Betaproteobacteria</taxon>
        <taxon>Burkholderiales</taxon>
        <taxon>Alcaligenaceae</taxon>
    </lineage>
</organism>
<evidence type="ECO:0000259" key="5">
    <source>
        <dbReference type="PROSITE" id="PS50931"/>
    </source>
</evidence>
<evidence type="ECO:0000256" key="2">
    <source>
        <dbReference type="ARBA" id="ARBA00023015"/>
    </source>
</evidence>
<dbReference type="Proteomes" id="UP000264036">
    <property type="component" value="Unassembled WGS sequence"/>
</dbReference>
<name>A0A356LJ19_9BURK</name>
<dbReference type="InterPro" id="IPR058163">
    <property type="entry name" value="LysR-type_TF_proteobact-type"/>
</dbReference>
<dbReference type="NCBIfam" id="NF008352">
    <property type="entry name" value="PRK11139.1"/>
    <property type="match status" value="1"/>
</dbReference>
<keyword evidence="3" id="KW-0238">DNA-binding</keyword>
<dbReference type="Pfam" id="PF00126">
    <property type="entry name" value="HTH_1"/>
    <property type="match status" value="1"/>
</dbReference>
<dbReference type="Gene3D" id="3.40.190.10">
    <property type="entry name" value="Periplasmic binding protein-like II"/>
    <property type="match status" value="2"/>
</dbReference>
<dbReference type="FunFam" id="1.10.10.10:FF:000038">
    <property type="entry name" value="Glycine cleavage system transcriptional activator"/>
    <property type="match status" value="1"/>
</dbReference>
<dbReference type="GO" id="GO:0003700">
    <property type="term" value="F:DNA-binding transcription factor activity"/>
    <property type="evidence" value="ECO:0007669"/>
    <property type="project" value="InterPro"/>
</dbReference>
<dbReference type="PANTHER" id="PTHR30537">
    <property type="entry name" value="HTH-TYPE TRANSCRIPTIONAL REGULATOR"/>
    <property type="match status" value="1"/>
</dbReference>
<dbReference type="InterPro" id="IPR005119">
    <property type="entry name" value="LysR_subst-bd"/>
</dbReference>
<protein>
    <submittedName>
        <fullName evidence="6">LysR family transcriptional regulator</fullName>
    </submittedName>
</protein>
<proteinExistence type="inferred from homology"/>
<dbReference type="EMBL" id="DOEK01000029">
    <property type="protein sequence ID" value="HBP30561.1"/>
    <property type="molecule type" value="Genomic_DNA"/>
</dbReference>
<keyword evidence="2" id="KW-0805">Transcription regulation</keyword>
<evidence type="ECO:0000256" key="1">
    <source>
        <dbReference type="ARBA" id="ARBA00009437"/>
    </source>
</evidence>
<dbReference type="PROSITE" id="PS50931">
    <property type="entry name" value="HTH_LYSR"/>
    <property type="match status" value="1"/>
</dbReference>
<dbReference type="AlphaFoldDB" id="A0A356LJ19"/>
<evidence type="ECO:0000313" key="6">
    <source>
        <dbReference type="EMBL" id="HBP30561.1"/>
    </source>
</evidence>
<sequence>MNYRQLPPLNALRAFECAARHLSVKIAAEELCVTSGAVSQMIKLLEEHLGVKLFKRMNRRILLTQAGQDYLPVIRNAFRQIAEASRHATMSASAGILTLSVTPFFASAWLIPRLNSFGQAHPDIDLQVLTGNALVDFSHDNVDIAVRHGVGRYPGLRSHHLVSVQMVPVAAPSLVARLGMPASAADLLAWPKINDADRQGWRLWFQVQGVEHIEPARGTAVDNTGLLLNAVIAGHGAGLLPAAMVAPDVEQGRLVQLARPTHMETFAYYLVYPQMHDDNPKIAAFRDWILGEALT</sequence>
<dbReference type="GO" id="GO:0043565">
    <property type="term" value="F:sequence-specific DNA binding"/>
    <property type="evidence" value="ECO:0007669"/>
    <property type="project" value="TreeGrafter"/>
</dbReference>
<dbReference type="InterPro" id="IPR036390">
    <property type="entry name" value="WH_DNA-bd_sf"/>
</dbReference>
<evidence type="ECO:0000313" key="7">
    <source>
        <dbReference type="Proteomes" id="UP000264036"/>
    </source>
</evidence>
<comment type="similarity">
    <text evidence="1">Belongs to the LysR transcriptional regulatory family.</text>
</comment>
<dbReference type="InterPro" id="IPR036388">
    <property type="entry name" value="WH-like_DNA-bd_sf"/>
</dbReference>